<evidence type="ECO:0000256" key="2">
    <source>
        <dbReference type="ARBA" id="ARBA00022737"/>
    </source>
</evidence>
<dbReference type="EMBL" id="CR382134">
    <property type="protein sequence ID" value="CAG85088.2"/>
    <property type="molecule type" value="Genomic_DNA"/>
</dbReference>
<dbReference type="KEGG" id="dha:DEHA2B03036g"/>
<evidence type="ECO:0000256" key="5">
    <source>
        <dbReference type="ARBA" id="ARBA00023015"/>
    </source>
</evidence>
<feature type="compositionally biased region" description="Polar residues" evidence="9">
    <location>
        <begin position="182"/>
        <end position="195"/>
    </location>
</feature>
<dbReference type="Pfam" id="PF12874">
    <property type="entry name" value="zf-met"/>
    <property type="match status" value="1"/>
</dbReference>
<evidence type="ECO:0000256" key="9">
    <source>
        <dbReference type="SAM" id="MobiDB-lite"/>
    </source>
</evidence>
<dbReference type="STRING" id="284592.Q6BXH2"/>
<dbReference type="eggNOG" id="KOG1721">
    <property type="taxonomic scope" value="Eukaryota"/>
</dbReference>
<dbReference type="GO" id="GO:0008270">
    <property type="term" value="F:zinc ion binding"/>
    <property type="evidence" value="ECO:0007669"/>
    <property type="project" value="UniProtKB-KW"/>
</dbReference>
<dbReference type="OrthoDB" id="654211at2759"/>
<dbReference type="GeneID" id="2913714"/>
<dbReference type="Pfam" id="PF00096">
    <property type="entry name" value="zf-C2H2"/>
    <property type="match status" value="1"/>
</dbReference>
<feature type="compositionally biased region" description="Low complexity" evidence="9">
    <location>
        <begin position="153"/>
        <end position="176"/>
    </location>
</feature>
<dbReference type="InterPro" id="IPR013087">
    <property type="entry name" value="Znf_C2H2_type"/>
</dbReference>
<evidence type="ECO:0000256" key="8">
    <source>
        <dbReference type="PROSITE-ProRule" id="PRU00042"/>
    </source>
</evidence>
<dbReference type="VEuPathDB" id="FungiDB:DEHA2B03036g"/>
<protein>
    <submittedName>
        <fullName evidence="11">DEHA2B03036p</fullName>
    </submittedName>
</protein>
<dbReference type="Gene3D" id="3.30.160.60">
    <property type="entry name" value="Classic Zinc Finger"/>
    <property type="match status" value="2"/>
</dbReference>
<keyword evidence="6" id="KW-0804">Transcription</keyword>
<evidence type="ECO:0000259" key="10">
    <source>
        <dbReference type="PROSITE" id="PS50157"/>
    </source>
</evidence>
<keyword evidence="3 8" id="KW-0863">Zinc-finger</keyword>
<evidence type="ECO:0000256" key="6">
    <source>
        <dbReference type="ARBA" id="ARBA00023163"/>
    </source>
</evidence>
<feature type="compositionally biased region" description="Basic residues" evidence="9">
    <location>
        <begin position="245"/>
        <end position="257"/>
    </location>
</feature>
<evidence type="ECO:0000256" key="7">
    <source>
        <dbReference type="ARBA" id="ARBA00023242"/>
    </source>
</evidence>
<evidence type="ECO:0000256" key="1">
    <source>
        <dbReference type="ARBA" id="ARBA00022723"/>
    </source>
</evidence>
<evidence type="ECO:0000313" key="12">
    <source>
        <dbReference type="Proteomes" id="UP000000599"/>
    </source>
</evidence>
<evidence type="ECO:0000256" key="3">
    <source>
        <dbReference type="ARBA" id="ARBA00022771"/>
    </source>
</evidence>
<feature type="region of interest" description="Disordered" evidence="9">
    <location>
        <begin position="473"/>
        <end position="501"/>
    </location>
</feature>
<sequence>MDKFLVSSPTQLSQGFDIGNDTGLLDLDRGELFNDDQNNTISRESNMDHDDITLHGDNVEFYGLDYPSQESLHDIVPISNNSGTGNSNGYFSNNHRFQHSKNISLDGGNMYSSKISHQSNLSTSSMVSLSQDAPSQYDPNHMNQSGSNNTLYSGDSIPQLSSSLSYQSFSDSPSSIKHNAHQKSQSQNVPPQNTPRRIGRNKSMSVSSCNNYNAFATPSRGPNNLSLSPVNLVSTASNKVGKTPHSLKTKGHSRSRSRLSIDATNNSLLVNNPSSNGQKITTPAQNSSNYPGLNPFYTPSYVSPRLDKLGDFDDFGTPLLTPSSNNQANPQWSNQGSGSYQQFNYLSPVANNTNYPSSSGTSSNKTNTAFTTPMLLKRNDTLDSIKIEDQDDDAFKQLGKAKSYTNFVNSKFMFNETKKSGFMEDDNNYRMLEQSLMDKPEIGDLKKDDDMFLNAADLSLKLASQLVSNPNSEVPDTIVSSNSTPGVIHSHNSPTRSYSVLSNNVPPATSFSVPSTAGASTTDFELKYKNQNSHQPKPPGIDLLSPQFNSNHLTDEKLIKNNHRTNHSHNSSFTKSYPASIDLASIATSPMNSNSVQNISTINSASPNNPNGLPTMATFSISSGQSTHATPETFIPSPQDLKLPIKVSDKTDVIDPKKKHSCPLCQARFQRPEHVKRHLKSHSSEKPYECDEPNCGKRFNRKDNLKAHLKKIHHRKL</sequence>
<keyword evidence="4" id="KW-0862">Zinc</keyword>
<dbReference type="SUPFAM" id="SSF57667">
    <property type="entry name" value="beta-beta-alpha zinc fingers"/>
    <property type="match status" value="1"/>
</dbReference>
<organism evidence="11 12">
    <name type="scientific">Debaryomyces hansenii (strain ATCC 36239 / CBS 767 / BCRC 21394 / JCM 1990 / NBRC 0083 / IGC 2968)</name>
    <name type="common">Yeast</name>
    <name type="synonym">Torulaspora hansenii</name>
    <dbReference type="NCBI Taxonomy" id="284592"/>
    <lineage>
        <taxon>Eukaryota</taxon>
        <taxon>Fungi</taxon>
        <taxon>Dikarya</taxon>
        <taxon>Ascomycota</taxon>
        <taxon>Saccharomycotina</taxon>
        <taxon>Pichiomycetes</taxon>
        <taxon>Debaryomycetaceae</taxon>
        <taxon>Debaryomyces</taxon>
    </lineage>
</organism>
<dbReference type="OMA" id="YIEASHF"/>
<dbReference type="InterPro" id="IPR036236">
    <property type="entry name" value="Znf_C2H2_sf"/>
</dbReference>
<keyword evidence="7" id="KW-0539">Nucleus</keyword>
<proteinExistence type="predicted"/>
<keyword evidence="2" id="KW-0677">Repeat</keyword>
<keyword evidence="5" id="KW-0805">Transcription regulation</keyword>
<feature type="domain" description="C2H2-type" evidence="10">
    <location>
        <begin position="688"/>
        <end position="717"/>
    </location>
</feature>
<feature type="compositionally biased region" description="Polar residues" evidence="9">
    <location>
        <begin position="131"/>
        <end position="152"/>
    </location>
</feature>
<feature type="region of interest" description="Disordered" evidence="9">
    <location>
        <begin position="122"/>
        <end position="206"/>
    </location>
</feature>
<dbReference type="HOGENOM" id="CLU_385415_0_0_1"/>
<evidence type="ECO:0000313" key="11">
    <source>
        <dbReference type="EMBL" id="CAG85088.2"/>
    </source>
</evidence>
<feature type="region of interest" description="Disordered" evidence="9">
    <location>
        <begin position="313"/>
        <end position="339"/>
    </location>
</feature>
<dbReference type="PANTHER" id="PTHR47660:SF2">
    <property type="entry name" value="TRANSCRIPTION FACTOR WITH C2H2 AND ZN(2)-CYS(6) DNA BINDING DOMAIN (EUROFUNG)"/>
    <property type="match status" value="1"/>
</dbReference>
<dbReference type="Proteomes" id="UP000000599">
    <property type="component" value="Chromosome B"/>
</dbReference>
<dbReference type="SMART" id="SM00355">
    <property type="entry name" value="ZnF_C2H2"/>
    <property type="match status" value="2"/>
</dbReference>
<dbReference type="PANTHER" id="PTHR47660">
    <property type="entry name" value="TRANSCRIPTION FACTOR WITH C2H2 AND ZN(2)-CYS(6) DNA BINDING DOMAIN (EUROFUNG)-RELATED-RELATED"/>
    <property type="match status" value="1"/>
</dbReference>
<dbReference type="PROSITE" id="PS50157">
    <property type="entry name" value="ZINC_FINGER_C2H2_2"/>
    <property type="match status" value="2"/>
</dbReference>
<feature type="region of interest" description="Disordered" evidence="9">
    <location>
        <begin position="236"/>
        <end position="293"/>
    </location>
</feature>
<dbReference type="AlphaFoldDB" id="Q6BXH2"/>
<accession>Q6BXH2</accession>
<keyword evidence="1" id="KW-0479">Metal-binding</keyword>
<dbReference type="RefSeq" id="XP_457097.2">
    <property type="nucleotide sequence ID" value="XM_457097.1"/>
</dbReference>
<feature type="domain" description="C2H2-type" evidence="10">
    <location>
        <begin position="660"/>
        <end position="687"/>
    </location>
</feature>
<dbReference type="GO" id="GO:0000981">
    <property type="term" value="F:DNA-binding transcription factor activity, RNA polymerase II-specific"/>
    <property type="evidence" value="ECO:0007669"/>
    <property type="project" value="UniProtKB-ARBA"/>
</dbReference>
<dbReference type="PROSITE" id="PS00028">
    <property type="entry name" value="ZINC_FINGER_C2H2_1"/>
    <property type="match status" value="2"/>
</dbReference>
<dbReference type="GO" id="GO:0000978">
    <property type="term" value="F:RNA polymerase II cis-regulatory region sequence-specific DNA binding"/>
    <property type="evidence" value="ECO:0007669"/>
    <property type="project" value="UniProtKB-ARBA"/>
</dbReference>
<reference evidence="11 12" key="1">
    <citation type="journal article" date="2004" name="Nature">
        <title>Genome evolution in yeasts.</title>
        <authorList>
            <consortium name="Genolevures"/>
            <person name="Dujon B."/>
            <person name="Sherman D."/>
            <person name="Fischer G."/>
            <person name="Durrens P."/>
            <person name="Casaregola S."/>
            <person name="Lafontaine I."/>
            <person name="de Montigny J."/>
            <person name="Marck C."/>
            <person name="Neuveglise C."/>
            <person name="Talla E."/>
            <person name="Goffard N."/>
            <person name="Frangeul L."/>
            <person name="Aigle M."/>
            <person name="Anthouard V."/>
            <person name="Babour A."/>
            <person name="Barbe V."/>
            <person name="Barnay S."/>
            <person name="Blanchin S."/>
            <person name="Beckerich J.M."/>
            <person name="Beyne E."/>
            <person name="Bleykasten C."/>
            <person name="Boisrame A."/>
            <person name="Boyer J."/>
            <person name="Cattolico L."/>
            <person name="Confanioleri F."/>
            <person name="de Daruvar A."/>
            <person name="Despons L."/>
            <person name="Fabre E."/>
            <person name="Fairhead C."/>
            <person name="Ferry-Dumazet H."/>
            <person name="Groppi A."/>
            <person name="Hantraye F."/>
            <person name="Hennequin C."/>
            <person name="Jauniaux N."/>
            <person name="Joyet P."/>
            <person name="Kachouri R."/>
            <person name="Kerrest A."/>
            <person name="Koszul R."/>
            <person name="Lemaire M."/>
            <person name="Lesur I."/>
            <person name="Ma L."/>
            <person name="Muller H."/>
            <person name="Nicaud J.M."/>
            <person name="Nikolski M."/>
            <person name="Oztas S."/>
            <person name="Ozier-Kalogeropoulos O."/>
            <person name="Pellenz S."/>
            <person name="Potier S."/>
            <person name="Richard G.F."/>
            <person name="Straub M.L."/>
            <person name="Suleau A."/>
            <person name="Swennene D."/>
            <person name="Tekaia F."/>
            <person name="Wesolowski-Louvel M."/>
            <person name="Westhof E."/>
            <person name="Wirth B."/>
            <person name="Zeniou-Meyer M."/>
            <person name="Zivanovic I."/>
            <person name="Bolotin-Fukuhara M."/>
            <person name="Thierry A."/>
            <person name="Bouchier C."/>
            <person name="Caudron B."/>
            <person name="Scarpelli C."/>
            <person name="Gaillardin C."/>
            <person name="Weissenbach J."/>
            <person name="Wincker P."/>
            <person name="Souciet J.L."/>
        </authorList>
    </citation>
    <scope>NUCLEOTIDE SEQUENCE [LARGE SCALE GENOMIC DNA]</scope>
    <source>
        <strain evidence="12">ATCC 36239 / CBS 767 / BCRC 21394 / JCM 1990 / NBRC 0083 / IGC 2968</strain>
    </source>
</reference>
<dbReference type="InParanoid" id="Q6BXH2"/>
<dbReference type="FunFam" id="3.30.160.60:FF:000072">
    <property type="entry name" value="zinc finger protein 143 isoform X1"/>
    <property type="match status" value="1"/>
</dbReference>
<evidence type="ECO:0000256" key="4">
    <source>
        <dbReference type="ARBA" id="ARBA00022833"/>
    </source>
</evidence>
<feature type="compositionally biased region" description="Low complexity" evidence="9">
    <location>
        <begin position="265"/>
        <end position="276"/>
    </location>
</feature>
<gene>
    <name evidence="11" type="ordered locus">DEHA2B03036g</name>
</gene>
<keyword evidence="12" id="KW-1185">Reference proteome</keyword>
<feature type="compositionally biased region" description="Polar residues" evidence="9">
    <location>
        <begin position="320"/>
        <end position="339"/>
    </location>
</feature>
<feature type="compositionally biased region" description="Polar residues" evidence="9">
    <location>
        <begin position="277"/>
        <end position="291"/>
    </location>
</feature>
<name>Q6BXH2_DEBHA</name>